<dbReference type="Proteomes" id="UP000828390">
    <property type="component" value="Unassembled WGS sequence"/>
</dbReference>
<keyword evidence="3" id="KW-1185">Reference proteome</keyword>
<keyword evidence="1" id="KW-0472">Membrane</keyword>
<organism evidence="2 3">
    <name type="scientific">Dreissena polymorpha</name>
    <name type="common">Zebra mussel</name>
    <name type="synonym">Mytilus polymorpha</name>
    <dbReference type="NCBI Taxonomy" id="45954"/>
    <lineage>
        <taxon>Eukaryota</taxon>
        <taxon>Metazoa</taxon>
        <taxon>Spiralia</taxon>
        <taxon>Lophotrochozoa</taxon>
        <taxon>Mollusca</taxon>
        <taxon>Bivalvia</taxon>
        <taxon>Autobranchia</taxon>
        <taxon>Heteroconchia</taxon>
        <taxon>Euheterodonta</taxon>
        <taxon>Imparidentia</taxon>
        <taxon>Neoheterodontei</taxon>
        <taxon>Myida</taxon>
        <taxon>Dreissenoidea</taxon>
        <taxon>Dreissenidae</taxon>
        <taxon>Dreissena</taxon>
    </lineage>
</organism>
<proteinExistence type="predicted"/>
<gene>
    <name evidence="2" type="ORF">DPMN_037437</name>
</gene>
<feature type="transmembrane region" description="Helical" evidence="1">
    <location>
        <begin position="21"/>
        <end position="45"/>
    </location>
</feature>
<keyword evidence="1" id="KW-1133">Transmembrane helix</keyword>
<accession>A0A9D4MDI8</accession>
<reference evidence="2" key="1">
    <citation type="journal article" date="2019" name="bioRxiv">
        <title>The Genome of the Zebra Mussel, Dreissena polymorpha: A Resource for Invasive Species Research.</title>
        <authorList>
            <person name="McCartney M.A."/>
            <person name="Auch B."/>
            <person name="Kono T."/>
            <person name="Mallez S."/>
            <person name="Zhang Y."/>
            <person name="Obille A."/>
            <person name="Becker A."/>
            <person name="Abrahante J.E."/>
            <person name="Garbe J."/>
            <person name="Badalamenti J.P."/>
            <person name="Herman A."/>
            <person name="Mangelson H."/>
            <person name="Liachko I."/>
            <person name="Sullivan S."/>
            <person name="Sone E.D."/>
            <person name="Koren S."/>
            <person name="Silverstein K.A.T."/>
            <person name="Beckman K.B."/>
            <person name="Gohl D.M."/>
        </authorList>
    </citation>
    <scope>NUCLEOTIDE SEQUENCE</scope>
    <source>
        <strain evidence="2">Duluth1</strain>
        <tissue evidence="2">Whole animal</tissue>
    </source>
</reference>
<evidence type="ECO:0000313" key="2">
    <source>
        <dbReference type="EMBL" id="KAH3874195.1"/>
    </source>
</evidence>
<protein>
    <submittedName>
        <fullName evidence="2">Uncharacterized protein</fullName>
    </submittedName>
</protein>
<reference evidence="2" key="2">
    <citation type="submission" date="2020-11" db="EMBL/GenBank/DDBJ databases">
        <authorList>
            <person name="McCartney M.A."/>
            <person name="Auch B."/>
            <person name="Kono T."/>
            <person name="Mallez S."/>
            <person name="Becker A."/>
            <person name="Gohl D.M."/>
            <person name="Silverstein K.A.T."/>
            <person name="Koren S."/>
            <person name="Bechman K.B."/>
            <person name="Herman A."/>
            <person name="Abrahante J.E."/>
            <person name="Garbe J."/>
        </authorList>
    </citation>
    <scope>NUCLEOTIDE SEQUENCE</scope>
    <source>
        <strain evidence="2">Duluth1</strain>
        <tissue evidence="2">Whole animal</tissue>
    </source>
</reference>
<dbReference type="AlphaFoldDB" id="A0A9D4MDI8"/>
<evidence type="ECO:0000256" key="1">
    <source>
        <dbReference type="SAM" id="Phobius"/>
    </source>
</evidence>
<evidence type="ECO:0000313" key="3">
    <source>
        <dbReference type="Proteomes" id="UP000828390"/>
    </source>
</evidence>
<sequence length="117" mass="13253">MKKEEGRKDGRKKEGGRRIRISLYHVMPPYLPACLHAYSPGVLSFSSYREGLRPSAVLPFPPPSFLLRLTSFLPILACPSFRASPSRRMEGRKEGRPSDSIQACRHYSINLMHLLLA</sequence>
<name>A0A9D4MDI8_DREPO</name>
<dbReference type="EMBL" id="JAIWYP010000002">
    <property type="protein sequence ID" value="KAH3874195.1"/>
    <property type="molecule type" value="Genomic_DNA"/>
</dbReference>
<keyword evidence="1" id="KW-0812">Transmembrane</keyword>
<comment type="caution">
    <text evidence="2">The sequence shown here is derived from an EMBL/GenBank/DDBJ whole genome shotgun (WGS) entry which is preliminary data.</text>
</comment>